<accession>A0A3N0YHW3</accession>
<dbReference type="Proteomes" id="UP000281406">
    <property type="component" value="Unassembled WGS sequence"/>
</dbReference>
<evidence type="ECO:0000313" key="1">
    <source>
        <dbReference type="EMBL" id="ROL45842.1"/>
    </source>
</evidence>
<dbReference type="AlphaFoldDB" id="A0A3N0YHW3"/>
<protein>
    <submittedName>
        <fullName evidence="1">Uncharacterized protein</fullName>
    </submittedName>
</protein>
<dbReference type="EMBL" id="RJVU01042534">
    <property type="protein sequence ID" value="ROL45842.1"/>
    <property type="molecule type" value="Genomic_DNA"/>
</dbReference>
<sequence length="177" mass="19403">MDYKAHRVPSSRLWQCPPLPANGPSSSIRLPQKALSKPRRRFSPGKPSPISSNQSSFCLFNFFSTATAAIFPLLPQELSFSGYFLHCRSSDVPSALAGALFVCLTFPHCRSSDVPSAPAGDQFLCLIFLYSHAVLFTPLPQELSSLAKLYLLPQQYVLSAPTGAQFIHLTFSSPPQQ</sequence>
<comment type="caution">
    <text evidence="1">The sequence shown here is derived from an EMBL/GenBank/DDBJ whole genome shotgun (WGS) entry which is preliminary data.</text>
</comment>
<reference evidence="1 2" key="1">
    <citation type="submission" date="2018-10" db="EMBL/GenBank/DDBJ databases">
        <title>Genome assembly for a Yunnan-Guizhou Plateau 3E fish, Anabarilius grahami (Regan), and its evolutionary and genetic applications.</title>
        <authorList>
            <person name="Jiang W."/>
        </authorList>
    </citation>
    <scope>NUCLEOTIDE SEQUENCE [LARGE SCALE GENOMIC DNA]</scope>
    <source>
        <strain evidence="1">AG-KIZ</strain>
        <tissue evidence="1">Muscle</tissue>
    </source>
</reference>
<organism evidence="1 2">
    <name type="scientific">Anabarilius grahami</name>
    <name type="common">Kanglang fish</name>
    <name type="synonym">Barilius grahami</name>
    <dbReference type="NCBI Taxonomy" id="495550"/>
    <lineage>
        <taxon>Eukaryota</taxon>
        <taxon>Metazoa</taxon>
        <taxon>Chordata</taxon>
        <taxon>Craniata</taxon>
        <taxon>Vertebrata</taxon>
        <taxon>Euteleostomi</taxon>
        <taxon>Actinopterygii</taxon>
        <taxon>Neopterygii</taxon>
        <taxon>Teleostei</taxon>
        <taxon>Ostariophysi</taxon>
        <taxon>Cypriniformes</taxon>
        <taxon>Xenocyprididae</taxon>
        <taxon>Xenocypridinae</taxon>
        <taxon>Xenocypridinae incertae sedis</taxon>
        <taxon>Anabarilius</taxon>
    </lineage>
</organism>
<name>A0A3N0YHW3_ANAGA</name>
<proteinExistence type="predicted"/>
<keyword evidence="2" id="KW-1185">Reference proteome</keyword>
<evidence type="ECO:0000313" key="2">
    <source>
        <dbReference type="Proteomes" id="UP000281406"/>
    </source>
</evidence>
<gene>
    <name evidence="1" type="ORF">DPX16_11537</name>
</gene>